<keyword evidence="5" id="KW-1185">Reference proteome</keyword>
<dbReference type="Proteomes" id="UP000636479">
    <property type="component" value="Unassembled WGS sequence"/>
</dbReference>
<evidence type="ECO:0000259" key="3">
    <source>
        <dbReference type="PROSITE" id="PS50157"/>
    </source>
</evidence>
<dbReference type="SMART" id="SM00355">
    <property type="entry name" value="ZnF_C2H2"/>
    <property type="match status" value="4"/>
</dbReference>
<feature type="compositionally biased region" description="Polar residues" evidence="2">
    <location>
        <begin position="170"/>
        <end position="199"/>
    </location>
</feature>
<evidence type="ECO:0000256" key="2">
    <source>
        <dbReference type="SAM" id="MobiDB-lite"/>
    </source>
</evidence>
<dbReference type="AlphaFoldDB" id="A0A8H6VS09"/>
<dbReference type="GeneID" id="59351132"/>
<dbReference type="InterPro" id="IPR013087">
    <property type="entry name" value="Znf_C2H2_type"/>
</dbReference>
<keyword evidence="1" id="KW-0479">Metal-binding</keyword>
<dbReference type="EMBL" id="JACAZF010000012">
    <property type="protein sequence ID" value="KAF7291857.1"/>
    <property type="molecule type" value="Genomic_DNA"/>
</dbReference>
<evidence type="ECO:0000256" key="1">
    <source>
        <dbReference type="PROSITE-ProRule" id="PRU00042"/>
    </source>
</evidence>
<organism evidence="4 5">
    <name type="scientific">Mycena indigotica</name>
    <dbReference type="NCBI Taxonomy" id="2126181"/>
    <lineage>
        <taxon>Eukaryota</taxon>
        <taxon>Fungi</taxon>
        <taxon>Dikarya</taxon>
        <taxon>Basidiomycota</taxon>
        <taxon>Agaricomycotina</taxon>
        <taxon>Agaricomycetes</taxon>
        <taxon>Agaricomycetidae</taxon>
        <taxon>Agaricales</taxon>
        <taxon>Marasmiineae</taxon>
        <taxon>Mycenaceae</taxon>
        <taxon>Mycena</taxon>
    </lineage>
</organism>
<feature type="region of interest" description="Disordered" evidence="2">
    <location>
        <begin position="261"/>
        <end position="284"/>
    </location>
</feature>
<proteinExistence type="predicted"/>
<protein>
    <recommendedName>
        <fullName evidence="3">C2H2-type domain-containing protein</fullName>
    </recommendedName>
</protein>
<dbReference type="PROSITE" id="PS00028">
    <property type="entry name" value="ZINC_FINGER_C2H2_1"/>
    <property type="match status" value="3"/>
</dbReference>
<dbReference type="PROSITE" id="PS50157">
    <property type="entry name" value="ZINC_FINGER_C2H2_2"/>
    <property type="match status" value="1"/>
</dbReference>
<dbReference type="OrthoDB" id="6105938at2759"/>
<feature type="compositionally biased region" description="Low complexity" evidence="2">
    <location>
        <begin position="266"/>
        <end position="284"/>
    </location>
</feature>
<accession>A0A8H6VS09</accession>
<feature type="domain" description="C2H2-type" evidence="3">
    <location>
        <begin position="19"/>
        <end position="47"/>
    </location>
</feature>
<keyword evidence="1" id="KW-0862">Zinc</keyword>
<dbReference type="RefSeq" id="XP_037214584.1">
    <property type="nucleotide sequence ID" value="XM_037368616.1"/>
</dbReference>
<name>A0A8H6VS09_9AGAR</name>
<keyword evidence="1" id="KW-0863">Zinc-finger</keyword>
<evidence type="ECO:0000313" key="5">
    <source>
        <dbReference type="Proteomes" id="UP000636479"/>
    </source>
</evidence>
<sequence>MFATQASLDDHYRGKPSHPNCPRCNKGFPDKSAVEVHFAIAHRKEKCDCGLEVYEEDLSGHFLHSPLHPVCPICTEGFKTQSDYSSHCKELHPEHYCEPCSMQLFSDEHQQAHWKESIVHPKCAKLCGIGFANIAAFNEHMIKEHGDVLRRVGWTSRSTDPQTALPHPSADTNKMWSSTKNHNSTMEWTSTQHPDSSGTPAALGKHGVDPRFSQATPRAHRDPAVSMPARAPSQVECAANGTIHRLPSTWSVESVANAARLHSHSTEAPSSSSSQSSTGWSRLSGGCDVTAGRRAPAQFECPHCLNLLVVATASVR</sequence>
<gene>
    <name evidence="4" type="ORF">MIND_01210900</name>
</gene>
<evidence type="ECO:0000313" key="4">
    <source>
        <dbReference type="EMBL" id="KAF7291857.1"/>
    </source>
</evidence>
<dbReference type="GO" id="GO:0008270">
    <property type="term" value="F:zinc ion binding"/>
    <property type="evidence" value="ECO:0007669"/>
    <property type="project" value="UniProtKB-KW"/>
</dbReference>
<feature type="region of interest" description="Disordered" evidence="2">
    <location>
        <begin position="157"/>
        <end position="233"/>
    </location>
</feature>
<reference evidence="4" key="1">
    <citation type="submission" date="2020-05" db="EMBL/GenBank/DDBJ databases">
        <title>Mycena genomes resolve the evolution of fungal bioluminescence.</title>
        <authorList>
            <person name="Tsai I.J."/>
        </authorList>
    </citation>
    <scope>NUCLEOTIDE SEQUENCE</scope>
    <source>
        <strain evidence="4">171206Taipei</strain>
    </source>
</reference>
<comment type="caution">
    <text evidence="4">The sequence shown here is derived from an EMBL/GenBank/DDBJ whole genome shotgun (WGS) entry which is preliminary data.</text>
</comment>